<gene>
    <name evidence="2" type="ORF">CGOC_LOCUS3281</name>
</gene>
<dbReference type="EMBL" id="UYRV01008207">
    <property type="protein sequence ID" value="VDK55319.1"/>
    <property type="molecule type" value="Genomic_DNA"/>
</dbReference>
<sequence>MYPLDDVTFAVEDAGFHELLVLAPNGNKTGWRAFGTSWERHFVRPDAVPQSLTSASLPHFTLVVSRDSAELRNGKTKIFVHFASDVETVNKALMEDFRRKEGSVVWRAERRRIERGESRQPWTEREKRELLSKGAVAGYTIEMDELSRARFSSVHIWRFVKNT</sequence>
<name>A0A3P6R308_CYLGO</name>
<protein>
    <recommendedName>
        <fullName evidence="1">Tox-GHH domain-containing protein</fullName>
    </recommendedName>
</protein>
<evidence type="ECO:0000313" key="3">
    <source>
        <dbReference type="Proteomes" id="UP000271889"/>
    </source>
</evidence>
<dbReference type="InterPro" id="IPR028916">
    <property type="entry name" value="Tox-GHH_dom"/>
</dbReference>
<proteinExistence type="predicted"/>
<dbReference type="Proteomes" id="UP000271889">
    <property type="component" value="Unassembled WGS sequence"/>
</dbReference>
<dbReference type="Pfam" id="PF15636">
    <property type="entry name" value="Tox-GHH"/>
    <property type="match status" value="1"/>
</dbReference>
<reference evidence="2 3" key="1">
    <citation type="submission" date="2018-11" db="EMBL/GenBank/DDBJ databases">
        <authorList>
            <consortium name="Pathogen Informatics"/>
        </authorList>
    </citation>
    <scope>NUCLEOTIDE SEQUENCE [LARGE SCALE GENOMIC DNA]</scope>
</reference>
<accession>A0A3P6R308</accession>
<dbReference type="AlphaFoldDB" id="A0A3P6R308"/>
<keyword evidence="3" id="KW-1185">Reference proteome</keyword>
<organism evidence="2 3">
    <name type="scientific">Cylicostephanus goldi</name>
    <name type="common">Nematode worm</name>
    <dbReference type="NCBI Taxonomy" id="71465"/>
    <lineage>
        <taxon>Eukaryota</taxon>
        <taxon>Metazoa</taxon>
        <taxon>Ecdysozoa</taxon>
        <taxon>Nematoda</taxon>
        <taxon>Chromadorea</taxon>
        <taxon>Rhabditida</taxon>
        <taxon>Rhabditina</taxon>
        <taxon>Rhabditomorpha</taxon>
        <taxon>Strongyloidea</taxon>
        <taxon>Strongylidae</taxon>
        <taxon>Cylicostephanus</taxon>
    </lineage>
</organism>
<feature type="domain" description="Tox-GHH" evidence="1">
    <location>
        <begin position="93"/>
        <end position="144"/>
    </location>
</feature>
<evidence type="ECO:0000313" key="2">
    <source>
        <dbReference type="EMBL" id="VDK55319.1"/>
    </source>
</evidence>
<evidence type="ECO:0000259" key="1">
    <source>
        <dbReference type="Pfam" id="PF15636"/>
    </source>
</evidence>
<dbReference type="OrthoDB" id="5834402at2759"/>